<keyword evidence="1" id="KW-0175">Coiled coil</keyword>
<sequence length="237" mass="27089">MKDLFDLWNSPDFQPVSQSIESVFGEEFTACQSDISVLKHFLDTELFNVSAFMSCFRSICKECANAITRQLSDFLEGGVFGIELDGDVKKILKTCPLHNLTGERLFGDLDYDINKRRNALLILRYTNNMLKHNRSVNWLGEQSPSLTKKLIERAIKYGPEWKAKSIREKKAVNEKIQERIAENKRKKDEKIIKAAERRSAALDAILAEGGFVVSSKEQLDEICKGPKAVERMKDQIR</sequence>
<evidence type="ECO:0000313" key="3">
    <source>
        <dbReference type="Proteomes" id="UP000735302"/>
    </source>
</evidence>
<keyword evidence="3" id="KW-1185">Reference proteome</keyword>
<name>A0AAV4BK41_9GAST</name>
<evidence type="ECO:0000313" key="2">
    <source>
        <dbReference type="EMBL" id="GFO19533.1"/>
    </source>
</evidence>
<dbReference type="AlphaFoldDB" id="A0AAV4BK41"/>
<organism evidence="2 3">
    <name type="scientific">Plakobranchus ocellatus</name>
    <dbReference type="NCBI Taxonomy" id="259542"/>
    <lineage>
        <taxon>Eukaryota</taxon>
        <taxon>Metazoa</taxon>
        <taxon>Spiralia</taxon>
        <taxon>Lophotrochozoa</taxon>
        <taxon>Mollusca</taxon>
        <taxon>Gastropoda</taxon>
        <taxon>Heterobranchia</taxon>
        <taxon>Euthyneura</taxon>
        <taxon>Panpulmonata</taxon>
        <taxon>Sacoglossa</taxon>
        <taxon>Placobranchoidea</taxon>
        <taxon>Plakobranchidae</taxon>
        <taxon>Plakobranchus</taxon>
    </lineage>
</organism>
<evidence type="ECO:0000256" key="1">
    <source>
        <dbReference type="SAM" id="Coils"/>
    </source>
</evidence>
<reference evidence="2 3" key="1">
    <citation type="journal article" date="2021" name="Elife">
        <title>Chloroplast acquisition without the gene transfer in kleptoplastic sea slugs, Plakobranchus ocellatus.</title>
        <authorList>
            <person name="Maeda T."/>
            <person name="Takahashi S."/>
            <person name="Yoshida T."/>
            <person name="Shimamura S."/>
            <person name="Takaki Y."/>
            <person name="Nagai Y."/>
            <person name="Toyoda A."/>
            <person name="Suzuki Y."/>
            <person name="Arimoto A."/>
            <person name="Ishii H."/>
            <person name="Satoh N."/>
            <person name="Nishiyama T."/>
            <person name="Hasebe M."/>
            <person name="Maruyama T."/>
            <person name="Minagawa J."/>
            <person name="Obokata J."/>
            <person name="Shigenobu S."/>
        </authorList>
    </citation>
    <scope>NUCLEOTIDE SEQUENCE [LARGE SCALE GENOMIC DNA]</scope>
</reference>
<dbReference type="Proteomes" id="UP000735302">
    <property type="component" value="Unassembled WGS sequence"/>
</dbReference>
<dbReference type="EMBL" id="BLXT01005065">
    <property type="protein sequence ID" value="GFO19533.1"/>
    <property type="molecule type" value="Genomic_DNA"/>
</dbReference>
<feature type="coiled-coil region" evidence="1">
    <location>
        <begin position="166"/>
        <end position="198"/>
    </location>
</feature>
<proteinExistence type="predicted"/>
<gene>
    <name evidence="2" type="ORF">PoB_004603800</name>
</gene>
<accession>A0AAV4BK41</accession>
<comment type="caution">
    <text evidence="2">The sequence shown here is derived from an EMBL/GenBank/DDBJ whole genome shotgun (WGS) entry which is preliminary data.</text>
</comment>
<protein>
    <submittedName>
        <fullName evidence="2">Uncharacterized protein</fullName>
    </submittedName>
</protein>